<keyword evidence="3" id="KW-0808">Transferase</keyword>
<name>A0ABZ0WGT3_9BURK</name>
<gene>
    <name evidence="3" type="ORF">U0042_20855</name>
</gene>
<dbReference type="SUPFAM" id="SSF46785">
    <property type="entry name" value="Winged helix' DNA-binding domain"/>
    <property type="match status" value="1"/>
</dbReference>
<dbReference type="SMART" id="SM00347">
    <property type="entry name" value="HTH_MARR"/>
    <property type="match status" value="1"/>
</dbReference>
<dbReference type="EMBL" id="CP139965">
    <property type="protein sequence ID" value="WQD76525.1"/>
    <property type="molecule type" value="Genomic_DNA"/>
</dbReference>
<reference evidence="3 4" key="1">
    <citation type="submission" date="2023-12" db="EMBL/GenBank/DDBJ databases">
        <title>Genome sequencing and assembly of bacterial species from a model synthetic community.</title>
        <authorList>
            <person name="Hogle S.L."/>
        </authorList>
    </citation>
    <scope>NUCLEOTIDE SEQUENCE [LARGE SCALE GENOMIC DNA]</scope>
    <source>
        <strain evidence="3 4">HAMBI 2494</strain>
    </source>
</reference>
<protein>
    <submittedName>
        <fullName evidence="3">Bifunctional helix-turn-helix transcriptional regulator/GNAT family N-acetyltransferase</fullName>
        <ecNumber evidence="3">2.3.1.-</ecNumber>
    </submittedName>
</protein>
<dbReference type="Gene3D" id="1.10.10.10">
    <property type="entry name" value="Winged helix-like DNA-binding domain superfamily/Winged helix DNA-binding domain"/>
    <property type="match status" value="1"/>
</dbReference>
<proteinExistence type="predicted"/>
<evidence type="ECO:0000259" key="1">
    <source>
        <dbReference type="PROSITE" id="PS50995"/>
    </source>
</evidence>
<evidence type="ECO:0000313" key="4">
    <source>
        <dbReference type="Proteomes" id="UP001325479"/>
    </source>
</evidence>
<dbReference type="PANTHER" id="PTHR33164:SF43">
    <property type="entry name" value="HTH-TYPE TRANSCRIPTIONAL REPRESSOR YETL"/>
    <property type="match status" value="1"/>
</dbReference>
<dbReference type="InterPro" id="IPR036390">
    <property type="entry name" value="WH_DNA-bd_sf"/>
</dbReference>
<dbReference type="Pfam" id="PF00583">
    <property type="entry name" value="Acetyltransf_1"/>
    <property type="match status" value="1"/>
</dbReference>
<feature type="domain" description="N-acetyltransferase" evidence="2">
    <location>
        <begin position="165"/>
        <end position="302"/>
    </location>
</feature>
<dbReference type="InterPro" id="IPR000835">
    <property type="entry name" value="HTH_MarR-typ"/>
</dbReference>
<dbReference type="PANTHER" id="PTHR33164">
    <property type="entry name" value="TRANSCRIPTIONAL REGULATOR, MARR FAMILY"/>
    <property type="match status" value="1"/>
</dbReference>
<sequence length="309" mass="34666">MTESDTLRRAEAVRHFNRFYTRHIGALHEHLQKSAFSLTEVRVLNELSRGRANTAAALARNLGLDTGYLSRILTSFERRNLLTRRPSEFDARQSLLSLTEQGRAEYEPLEKAAVAEVRAVLTRLPQASQQQLIGAMKLIERLLDDRPQRGLVKLRAPTTGEASWLVHRQAQLMAAAHGWDARFEALLARTVAGFAESHDAQREACWIAEQDGMTVGSALVAARSQDTARVRMFYMEPDMQRLGIGAQLLEECVRFAKNASYGVLSLSLATVMEDARRLAARMGFHCAGSKEAHRFGHPLTIERWELTLS</sequence>
<evidence type="ECO:0000259" key="2">
    <source>
        <dbReference type="PROSITE" id="PS51186"/>
    </source>
</evidence>
<dbReference type="Gene3D" id="3.40.630.30">
    <property type="match status" value="1"/>
</dbReference>
<dbReference type="SUPFAM" id="SSF55729">
    <property type="entry name" value="Acyl-CoA N-acyltransferases (Nat)"/>
    <property type="match status" value="1"/>
</dbReference>
<dbReference type="CDD" id="cd04301">
    <property type="entry name" value="NAT_SF"/>
    <property type="match status" value="1"/>
</dbReference>
<keyword evidence="4" id="KW-1185">Reference proteome</keyword>
<dbReference type="InterPro" id="IPR016181">
    <property type="entry name" value="Acyl_CoA_acyltransferase"/>
</dbReference>
<organism evidence="3 4">
    <name type="scientific">Paraburkholderia kururiensis</name>
    <dbReference type="NCBI Taxonomy" id="984307"/>
    <lineage>
        <taxon>Bacteria</taxon>
        <taxon>Pseudomonadati</taxon>
        <taxon>Pseudomonadota</taxon>
        <taxon>Betaproteobacteria</taxon>
        <taxon>Burkholderiales</taxon>
        <taxon>Burkholderiaceae</taxon>
        <taxon>Paraburkholderia</taxon>
    </lineage>
</organism>
<dbReference type="RefSeq" id="WP_114809339.1">
    <property type="nucleotide sequence ID" value="NZ_CP139965.1"/>
</dbReference>
<dbReference type="PROSITE" id="PS50995">
    <property type="entry name" value="HTH_MARR_2"/>
    <property type="match status" value="1"/>
</dbReference>
<accession>A0ABZ0WGT3</accession>
<dbReference type="InterPro" id="IPR039422">
    <property type="entry name" value="MarR/SlyA-like"/>
</dbReference>
<dbReference type="InterPro" id="IPR036388">
    <property type="entry name" value="WH-like_DNA-bd_sf"/>
</dbReference>
<keyword evidence="3" id="KW-0012">Acyltransferase</keyword>
<dbReference type="Proteomes" id="UP001325479">
    <property type="component" value="Chromosome"/>
</dbReference>
<dbReference type="EC" id="2.3.1.-" evidence="3"/>
<dbReference type="Pfam" id="PF12802">
    <property type="entry name" value="MarR_2"/>
    <property type="match status" value="1"/>
</dbReference>
<evidence type="ECO:0000313" key="3">
    <source>
        <dbReference type="EMBL" id="WQD76525.1"/>
    </source>
</evidence>
<dbReference type="GO" id="GO:0016746">
    <property type="term" value="F:acyltransferase activity"/>
    <property type="evidence" value="ECO:0007669"/>
    <property type="project" value="UniProtKB-KW"/>
</dbReference>
<feature type="domain" description="HTH marR-type" evidence="1">
    <location>
        <begin position="1"/>
        <end position="144"/>
    </location>
</feature>
<dbReference type="PROSITE" id="PS51186">
    <property type="entry name" value="GNAT"/>
    <property type="match status" value="1"/>
</dbReference>
<dbReference type="InterPro" id="IPR000182">
    <property type="entry name" value="GNAT_dom"/>
</dbReference>